<evidence type="ECO:0000313" key="13">
    <source>
        <dbReference type="EMBL" id="KAA0185777.1"/>
    </source>
</evidence>
<evidence type="ECO:0000256" key="10">
    <source>
        <dbReference type="SAM" id="MobiDB-lite"/>
    </source>
</evidence>
<accession>A0A8E0RMG4</accession>
<dbReference type="Gene3D" id="3.30.505.10">
    <property type="entry name" value="SH2 domain"/>
    <property type="match status" value="2"/>
</dbReference>
<dbReference type="InterPro" id="IPR002110">
    <property type="entry name" value="Ankyrin_rpt"/>
</dbReference>
<name>A0A8E0RMG4_9TREM</name>
<dbReference type="PROSITE" id="PS50088">
    <property type="entry name" value="ANK_REPEAT"/>
    <property type="match status" value="1"/>
</dbReference>
<dbReference type="SMART" id="SM00219">
    <property type="entry name" value="TyrKc"/>
    <property type="match status" value="1"/>
</dbReference>
<dbReference type="SUPFAM" id="SSF48403">
    <property type="entry name" value="Ankyrin repeat"/>
    <property type="match status" value="1"/>
</dbReference>
<dbReference type="InterPro" id="IPR000980">
    <property type="entry name" value="SH2"/>
</dbReference>
<comment type="caution">
    <text evidence="13">The sequence shown here is derived from an EMBL/GenBank/DDBJ whole genome shotgun (WGS) entry which is preliminary data.</text>
</comment>
<dbReference type="Gene3D" id="3.30.200.20">
    <property type="entry name" value="Phosphorylase Kinase, domain 1"/>
    <property type="match status" value="1"/>
</dbReference>
<dbReference type="SUPFAM" id="SSF56112">
    <property type="entry name" value="Protein kinase-like (PK-like)"/>
    <property type="match status" value="1"/>
</dbReference>
<dbReference type="Gene3D" id="1.25.40.20">
    <property type="entry name" value="Ankyrin repeat-containing domain"/>
    <property type="match status" value="1"/>
</dbReference>
<sequence length="704" mass="78041">YVSCSNFVSDRISPGGVSGFNRPPLGICTVNHLMPQPRKAVNDNCVSCAHSEVRVIHRPIPITAVPLGVSPFELVAPRMPVRPKSDAAEAASSAHWFHGSISREDTERLLKHHGCNGTFLIRYSTSTHKYVLSVIYNHQLYHYPIEELPDGFYQRFGKTLFPWHFCIEIRGYYFPIHRLLFNLTNTSPFQSSFFSRVEPFWNTPIISYSPYFEIHSENAFYFLHLCILCGNSCFQLLLEHGALVNLRDCGGFTALHRACQKSFAHVAETLLRVGRANPQIKCPFSGNTALHEAAMLGHADCVNCLLRFHAAPWARNTEAEMPFELALRYGFADLAAALAGYKPTPPLTTQADWYHPNLSKSDTDRFFASCAATKDGAFLIRRSSQSERKFVLVLFYQRQTLKYQIEVIDFSFHMDTKEAYFIDKGPLHLSLEHLVEHYSRFADGIPVRLHYAVSPAGMVLNIEQLVPPGLEKRGKELKKIEQSGGEAWALRTITTGLHGGRMGAPLAMPGSKNASANSGSGENSQDKVHGSSNAGPAGPTAGISAGGLLPAAAGLQMTGTGGTRVGSGAGELRLVPSDAVILLYRLGEGEFGEVYRGQLHLENGNTQEVAVKVLVQPSQRLDFLKEATIMMQLSHPHIVTIYGVCENKRLMMILELAELGSLLDYLLDYPERCQLPELYNWAMQVRPLAHARCFIIIGGHLSLC</sequence>
<evidence type="ECO:0000259" key="11">
    <source>
        <dbReference type="PROSITE" id="PS50001"/>
    </source>
</evidence>
<dbReference type="EC" id="2.7.10.2" evidence="9"/>
<feature type="repeat" description="ANK" evidence="6">
    <location>
        <begin position="285"/>
        <end position="317"/>
    </location>
</feature>
<keyword evidence="14" id="KW-1185">Reference proteome</keyword>
<dbReference type="SMART" id="SM00252">
    <property type="entry name" value="SH2"/>
    <property type="match status" value="2"/>
</dbReference>
<dbReference type="InterPro" id="IPR017441">
    <property type="entry name" value="Protein_kinase_ATP_BS"/>
</dbReference>
<proteinExistence type="inferred from homology"/>
<dbReference type="InterPro" id="IPR050198">
    <property type="entry name" value="Non-receptor_tyrosine_kinases"/>
</dbReference>
<evidence type="ECO:0000256" key="7">
    <source>
        <dbReference type="PROSITE-ProRule" id="PRU00191"/>
    </source>
</evidence>
<keyword evidence="3 9" id="KW-0418">Kinase</keyword>
<evidence type="ECO:0000313" key="14">
    <source>
        <dbReference type="Proteomes" id="UP000728185"/>
    </source>
</evidence>
<dbReference type="EMBL" id="LUCM01010229">
    <property type="protein sequence ID" value="KAA0185777.1"/>
    <property type="molecule type" value="Genomic_DNA"/>
</dbReference>
<dbReference type="SMART" id="SM00248">
    <property type="entry name" value="ANK"/>
    <property type="match status" value="4"/>
</dbReference>
<dbReference type="InterPro" id="IPR011009">
    <property type="entry name" value="Kinase-like_dom_sf"/>
</dbReference>
<feature type="compositionally biased region" description="Low complexity" evidence="10">
    <location>
        <begin position="510"/>
        <end position="523"/>
    </location>
</feature>
<feature type="region of interest" description="Disordered" evidence="10">
    <location>
        <begin position="501"/>
        <end position="542"/>
    </location>
</feature>
<dbReference type="SUPFAM" id="SSF55550">
    <property type="entry name" value="SH2 domain"/>
    <property type="match status" value="2"/>
</dbReference>
<evidence type="ECO:0000256" key="8">
    <source>
        <dbReference type="PROSITE-ProRule" id="PRU10141"/>
    </source>
</evidence>
<evidence type="ECO:0000256" key="9">
    <source>
        <dbReference type="RuleBase" id="RU362096"/>
    </source>
</evidence>
<dbReference type="PANTHER" id="PTHR24418">
    <property type="entry name" value="TYROSINE-PROTEIN KINASE"/>
    <property type="match status" value="1"/>
</dbReference>
<keyword evidence="7" id="KW-0727">SH2 domain</keyword>
<dbReference type="GO" id="GO:0005524">
    <property type="term" value="F:ATP binding"/>
    <property type="evidence" value="ECO:0007669"/>
    <property type="project" value="UniProtKB-UniRule"/>
</dbReference>
<feature type="non-terminal residue" evidence="13">
    <location>
        <position position="1"/>
    </location>
</feature>
<dbReference type="Proteomes" id="UP000728185">
    <property type="component" value="Unassembled WGS sequence"/>
</dbReference>
<comment type="catalytic activity">
    <reaction evidence="9">
        <text>L-tyrosyl-[protein] + ATP = O-phospho-L-tyrosyl-[protein] + ADP + H(+)</text>
        <dbReference type="Rhea" id="RHEA:10596"/>
        <dbReference type="Rhea" id="RHEA-COMP:10136"/>
        <dbReference type="Rhea" id="RHEA-COMP:20101"/>
        <dbReference type="ChEBI" id="CHEBI:15378"/>
        <dbReference type="ChEBI" id="CHEBI:30616"/>
        <dbReference type="ChEBI" id="CHEBI:46858"/>
        <dbReference type="ChEBI" id="CHEBI:61978"/>
        <dbReference type="ChEBI" id="CHEBI:456216"/>
        <dbReference type="EC" id="2.7.10.2"/>
    </reaction>
</comment>
<comment type="similarity">
    <text evidence="9">Belongs to the protein kinase superfamily. Tyr protein kinase family.</text>
</comment>
<dbReference type="OrthoDB" id="67310at2759"/>
<dbReference type="Pfam" id="PF12796">
    <property type="entry name" value="Ank_2"/>
    <property type="match status" value="1"/>
</dbReference>
<dbReference type="GO" id="GO:0004715">
    <property type="term" value="F:non-membrane spanning protein tyrosine kinase activity"/>
    <property type="evidence" value="ECO:0007669"/>
    <property type="project" value="UniProtKB-EC"/>
</dbReference>
<feature type="domain" description="SH2" evidence="11">
    <location>
        <begin position="96"/>
        <end position="200"/>
    </location>
</feature>
<dbReference type="PROSITE" id="PS50011">
    <property type="entry name" value="PROTEIN_KINASE_DOM"/>
    <property type="match status" value="1"/>
</dbReference>
<gene>
    <name evidence="13" type="ORF">FBUS_06175</name>
</gene>
<evidence type="ECO:0000256" key="1">
    <source>
        <dbReference type="ARBA" id="ARBA00022679"/>
    </source>
</evidence>
<feature type="domain" description="Protein kinase" evidence="12">
    <location>
        <begin position="580"/>
        <end position="704"/>
    </location>
</feature>
<dbReference type="PROSITE" id="PS50001">
    <property type="entry name" value="SH2"/>
    <property type="match status" value="2"/>
</dbReference>
<dbReference type="Pfam" id="PF00017">
    <property type="entry name" value="SH2"/>
    <property type="match status" value="2"/>
</dbReference>
<dbReference type="InterPro" id="IPR001245">
    <property type="entry name" value="Ser-Thr/Tyr_kinase_cat_dom"/>
</dbReference>
<evidence type="ECO:0000256" key="2">
    <source>
        <dbReference type="ARBA" id="ARBA00022741"/>
    </source>
</evidence>
<reference evidence="13" key="1">
    <citation type="submission" date="2019-05" db="EMBL/GenBank/DDBJ databases">
        <title>Annotation for the trematode Fasciolopsis buski.</title>
        <authorList>
            <person name="Choi Y.-J."/>
        </authorList>
    </citation>
    <scope>NUCLEOTIDE SEQUENCE</scope>
    <source>
        <strain evidence="13">HT</strain>
        <tissue evidence="13">Whole worm</tissue>
    </source>
</reference>
<evidence type="ECO:0000256" key="3">
    <source>
        <dbReference type="ARBA" id="ARBA00022777"/>
    </source>
</evidence>
<evidence type="ECO:0000256" key="5">
    <source>
        <dbReference type="ARBA" id="ARBA00023137"/>
    </source>
</evidence>
<feature type="binding site" evidence="8">
    <location>
        <position position="612"/>
    </location>
    <ligand>
        <name>ATP</name>
        <dbReference type="ChEBI" id="CHEBI:30616"/>
    </ligand>
</feature>
<dbReference type="Pfam" id="PF07714">
    <property type="entry name" value="PK_Tyr_Ser-Thr"/>
    <property type="match status" value="1"/>
</dbReference>
<dbReference type="InterPro" id="IPR000719">
    <property type="entry name" value="Prot_kinase_dom"/>
</dbReference>
<organism evidence="13 14">
    <name type="scientific">Fasciolopsis buskii</name>
    <dbReference type="NCBI Taxonomy" id="27845"/>
    <lineage>
        <taxon>Eukaryota</taxon>
        <taxon>Metazoa</taxon>
        <taxon>Spiralia</taxon>
        <taxon>Lophotrochozoa</taxon>
        <taxon>Platyhelminthes</taxon>
        <taxon>Trematoda</taxon>
        <taxon>Digenea</taxon>
        <taxon>Plagiorchiida</taxon>
        <taxon>Echinostomata</taxon>
        <taxon>Echinostomatoidea</taxon>
        <taxon>Fasciolidae</taxon>
        <taxon>Fasciolopsis</taxon>
    </lineage>
</organism>
<dbReference type="InterPro" id="IPR036860">
    <property type="entry name" value="SH2_dom_sf"/>
</dbReference>
<dbReference type="AlphaFoldDB" id="A0A8E0RMG4"/>
<keyword evidence="1 9" id="KW-0808">Transferase</keyword>
<dbReference type="CDD" id="cd00173">
    <property type="entry name" value="SH2"/>
    <property type="match status" value="1"/>
</dbReference>
<keyword evidence="4 8" id="KW-0067">ATP-binding</keyword>
<dbReference type="Pfam" id="PF00023">
    <property type="entry name" value="Ank"/>
    <property type="match status" value="1"/>
</dbReference>
<dbReference type="PROSITE" id="PS00107">
    <property type="entry name" value="PROTEIN_KINASE_ATP"/>
    <property type="match status" value="1"/>
</dbReference>
<dbReference type="PROSITE" id="PS50297">
    <property type="entry name" value="ANK_REP_REGION"/>
    <property type="match status" value="1"/>
</dbReference>
<keyword evidence="5 9" id="KW-0829">Tyrosine-protein kinase</keyword>
<evidence type="ECO:0000256" key="6">
    <source>
        <dbReference type="PROSITE-ProRule" id="PRU00023"/>
    </source>
</evidence>
<dbReference type="InterPro" id="IPR020635">
    <property type="entry name" value="Tyr_kinase_cat_dom"/>
</dbReference>
<evidence type="ECO:0000259" key="12">
    <source>
        <dbReference type="PROSITE" id="PS50011"/>
    </source>
</evidence>
<protein>
    <recommendedName>
        <fullName evidence="9">Tyrosine-protein kinase</fullName>
        <ecNumber evidence="9">2.7.10.2</ecNumber>
    </recommendedName>
</protein>
<dbReference type="InterPro" id="IPR036770">
    <property type="entry name" value="Ankyrin_rpt-contain_sf"/>
</dbReference>
<feature type="domain" description="SH2" evidence="11">
    <location>
        <begin position="353"/>
        <end position="453"/>
    </location>
</feature>
<keyword evidence="6" id="KW-0040">ANK repeat</keyword>
<keyword evidence="2 8" id="KW-0547">Nucleotide-binding</keyword>
<evidence type="ECO:0000256" key="4">
    <source>
        <dbReference type="ARBA" id="ARBA00022840"/>
    </source>
</evidence>
<dbReference type="PRINTS" id="PR00401">
    <property type="entry name" value="SH2DOMAIN"/>
</dbReference>